<comment type="caution">
    <text evidence="1">The sequence shown here is derived from an EMBL/GenBank/DDBJ whole genome shotgun (WGS) entry which is preliminary data.</text>
</comment>
<reference evidence="1 2" key="1">
    <citation type="submission" date="2018-12" db="EMBL/GenBank/DDBJ databases">
        <authorList>
            <person name="Feng G."/>
            <person name="Zhu H."/>
        </authorList>
    </citation>
    <scope>NUCLEOTIDE SEQUENCE [LARGE SCALE GENOMIC DNA]</scope>
    <source>
        <strain evidence="1 2">9PBR-2</strain>
    </source>
</reference>
<dbReference type="SUPFAM" id="SSF56925">
    <property type="entry name" value="OMPA-like"/>
    <property type="match status" value="1"/>
</dbReference>
<keyword evidence="2" id="KW-1185">Reference proteome</keyword>
<proteinExistence type="predicted"/>
<evidence type="ECO:0000313" key="2">
    <source>
        <dbReference type="Proteomes" id="UP000280066"/>
    </source>
</evidence>
<sequence length="443" mass="48365">MPPGAAGSCGGTRPEVSLQPFYQIPFAGPARIVLSTMKKCLFLLSSLAVSSVAIAQTNFQPGYVVPLSGDTLRGEVDSRGELRGATLCRFRASAQADATEYKPGEIRGYGFDAGNSYRTAMLPNAARTPAFLQVLADGKLTLLRYTNENENKQYYAQTASAPLLQPLIQRDTIVLQINPQTQAENRVSTRVYPFRNVLWQLMADCPTVQTSLTRLELQEARLVKTVTAYNTCVGGPQYVIRKQTNKVRVGVFAGVYRANVTYKDDKQYFDLTSDALPSFGLALHLKPASFNPHLSLLAELWFTRQKYSTTYDGVGPLGPGYERTLKVDIASIGVPLLLRYSLTKGIVRPYVQAGFVFKQNIKNEAEKSDYLPRFSSDRTTTAIDLKSYNIGGLFGVGVTIPTGSKGSINLEGRLDKLDSTSSAAGIISNSRGLSLLAGYTFGQ</sequence>
<name>A0A3R9M902_9BACT</name>
<dbReference type="InterPro" id="IPR011250">
    <property type="entry name" value="OMP/PagP_B-barrel"/>
</dbReference>
<protein>
    <submittedName>
        <fullName evidence="1">PorT family protein</fullName>
    </submittedName>
</protein>
<dbReference type="Gene3D" id="2.40.160.20">
    <property type="match status" value="1"/>
</dbReference>
<gene>
    <name evidence="1" type="ORF">EI290_07360</name>
</gene>
<accession>A0A3R9M902</accession>
<evidence type="ECO:0000313" key="1">
    <source>
        <dbReference type="EMBL" id="RSK35507.1"/>
    </source>
</evidence>
<dbReference type="AlphaFoldDB" id="A0A3R9M902"/>
<dbReference type="Proteomes" id="UP000280066">
    <property type="component" value="Unassembled WGS sequence"/>
</dbReference>
<dbReference type="OrthoDB" id="952442at2"/>
<organism evidence="1 2">
    <name type="scientific">Hymenobacter metallilatus</name>
    <dbReference type="NCBI Taxonomy" id="2493666"/>
    <lineage>
        <taxon>Bacteria</taxon>
        <taxon>Pseudomonadati</taxon>
        <taxon>Bacteroidota</taxon>
        <taxon>Cytophagia</taxon>
        <taxon>Cytophagales</taxon>
        <taxon>Hymenobacteraceae</taxon>
        <taxon>Hymenobacter</taxon>
    </lineage>
</organism>
<dbReference type="EMBL" id="RWIS01000003">
    <property type="protein sequence ID" value="RSK35507.1"/>
    <property type="molecule type" value="Genomic_DNA"/>
</dbReference>